<comment type="caution">
    <text evidence="6">The sequence shown here is derived from an EMBL/GenBank/DDBJ whole genome shotgun (WGS) entry which is preliminary data.</text>
</comment>
<evidence type="ECO:0000256" key="2">
    <source>
        <dbReference type="ARBA" id="ARBA00022692"/>
    </source>
</evidence>
<organism evidence="6 7">
    <name type="scientific">Ostreobium quekettii</name>
    <dbReference type="NCBI Taxonomy" id="121088"/>
    <lineage>
        <taxon>Eukaryota</taxon>
        <taxon>Viridiplantae</taxon>
        <taxon>Chlorophyta</taxon>
        <taxon>core chlorophytes</taxon>
        <taxon>Ulvophyceae</taxon>
        <taxon>TCBD clade</taxon>
        <taxon>Bryopsidales</taxon>
        <taxon>Ostreobineae</taxon>
        <taxon>Ostreobiaceae</taxon>
        <taxon>Ostreobium</taxon>
    </lineage>
</organism>
<keyword evidence="7" id="KW-1185">Reference proteome</keyword>
<dbReference type="EMBL" id="CAJHUC010000882">
    <property type="protein sequence ID" value="CAD7698759.1"/>
    <property type="molecule type" value="Genomic_DNA"/>
</dbReference>
<dbReference type="PANTHER" id="PTHR16201">
    <property type="entry name" value="SEVEN TRANSMEMBRANE PROTEIN 1-RELATED"/>
    <property type="match status" value="1"/>
</dbReference>
<feature type="transmembrane region" description="Helical" evidence="5">
    <location>
        <begin position="28"/>
        <end position="50"/>
    </location>
</feature>
<keyword evidence="4 5" id="KW-0472">Membrane</keyword>
<dbReference type="OrthoDB" id="535086at2759"/>
<dbReference type="Proteomes" id="UP000708148">
    <property type="component" value="Unassembled WGS sequence"/>
</dbReference>
<evidence type="ECO:0000313" key="6">
    <source>
        <dbReference type="EMBL" id="CAD7698759.1"/>
    </source>
</evidence>
<proteinExistence type="predicted"/>
<dbReference type="AlphaFoldDB" id="A0A8S1IXY7"/>
<dbReference type="GO" id="GO:0098852">
    <property type="term" value="C:lytic vacuole membrane"/>
    <property type="evidence" value="ECO:0007669"/>
    <property type="project" value="UniProtKB-ARBA"/>
</dbReference>
<evidence type="ECO:0000256" key="5">
    <source>
        <dbReference type="SAM" id="Phobius"/>
    </source>
</evidence>
<evidence type="ECO:0000256" key="1">
    <source>
        <dbReference type="ARBA" id="ARBA00004141"/>
    </source>
</evidence>
<dbReference type="SMART" id="SM00679">
    <property type="entry name" value="CTNS"/>
    <property type="match status" value="1"/>
</dbReference>
<accession>A0A8S1IXY7</accession>
<dbReference type="Gene3D" id="1.20.1280.290">
    <property type="match status" value="1"/>
</dbReference>
<comment type="subcellular location">
    <subcellularLocation>
        <location evidence="1">Membrane</location>
        <topology evidence="1">Multi-pass membrane protein</topology>
    </subcellularLocation>
</comment>
<protein>
    <submittedName>
        <fullName evidence="6">Uncharacterized protein</fullName>
    </submittedName>
</protein>
<dbReference type="GO" id="GO:0015174">
    <property type="term" value="F:basic amino acid transmembrane transporter activity"/>
    <property type="evidence" value="ECO:0007669"/>
    <property type="project" value="UniProtKB-ARBA"/>
</dbReference>
<evidence type="ECO:0000256" key="4">
    <source>
        <dbReference type="ARBA" id="ARBA00023136"/>
    </source>
</evidence>
<dbReference type="InterPro" id="IPR051415">
    <property type="entry name" value="LAAT-1"/>
</dbReference>
<evidence type="ECO:0000313" key="7">
    <source>
        <dbReference type="Proteomes" id="UP000708148"/>
    </source>
</evidence>
<reference evidence="6" key="1">
    <citation type="submission" date="2020-12" db="EMBL/GenBank/DDBJ databases">
        <authorList>
            <person name="Iha C."/>
        </authorList>
    </citation>
    <scope>NUCLEOTIDE SEQUENCE</scope>
</reference>
<sequence length="109" mass="11996">MTWCGCEPGASPFFAERLHDCVYSGKDALGWAFGMMSLCCWLCATVPQLLENWRNRSVEAVSAGLVMFWVGGDVCNLTGCILGRQLVTQQILGMPFGATRLFRAVRRAS</sequence>
<dbReference type="FunFam" id="1.20.1280.290:FF:000009">
    <property type="entry name" value="PQ loop repeat family protein"/>
    <property type="match status" value="1"/>
</dbReference>
<keyword evidence="3 5" id="KW-1133">Transmembrane helix</keyword>
<name>A0A8S1IXY7_9CHLO</name>
<dbReference type="Pfam" id="PF04193">
    <property type="entry name" value="PQ-loop"/>
    <property type="match status" value="1"/>
</dbReference>
<gene>
    <name evidence="6" type="ORF">OSTQU699_LOCUS4118</name>
</gene>
<keyword evidence="2 5" id="KW-0812">Transmembrane</keyword>
<evidence type="ECO:0000256" key="3">
    <source>
        <dbReference type="ARBA" id="ARBA00022989"/>
    </source>
</evidence>
<dbReference type="InterPro" id="IPR006603">
    <property type="entry name" value="PQ-loop_rpt"/>
</dbReference>